<evidence type="ECO:0000313" key="4">
    <source>
        <dbReference type="Proteomes" id="UP000799757"/>
    </source>
</evidence>
<feature type="region of interest" description="Disordered" evidence="1">
    <location>
        <begin position="144"/>
        <end position="198"/>
    </location>
</feature>
<dbReference type="PANTHER" id="PTHR28219">
    <property type="entry name" value="UPF0642 PROTEIN YBL028C"/>
    <property type="match status" value="1"/>
</dbReference>
<feature type="compositionally biased region" description="Basic residues" evidence="1">
    <location>
        <begin position="156"/>
        <end position="172"/>
    </location>
</feature>
<dbReference type="PANTHER" id="PTHR28219:SF1">
    <property type="entry name" value="UPF0642 PROTEIN YBL028C"/>
    <property type="match status" value="1"/>
</dbReference>
<evidence type="ECO:0000256" key="1">
    <source>
        <dbReference type="SAM" id="MobiDB-lite"/>
    </source>
</evidence>
<dbReference type="Pfam" id="PF10338">
    <property type="entry name" value="YBL028C_N"/>
    <property type="match status" value="1"/>
</dbReference>
<feature type="region of interest" description="Disordered" evidence="1">
    <location>
        <begin position="38"/>
        <end position="63"/>
    </location>
</feature>
<dbReference type="OrthoDB" id="4087970at2759"/>
<reference evidence="3" key="1">
    <citation type="journal article" date="2020" name="Stud. Mycol.">
        <title>101 Dothideomycetes genomes: a test case for predicting lifestyles and emergence of pathogens.</title>
        <authorList>
            <person name="Haridas S."/>
            <person name="Albert R."/>
            <person name="Binder M."/>
            <person name="Bloem J."/>
            <person name="Labutti K."/>
            <person name="Salamov A."/>
            <person name="Andreopoulos B."/>
            <person name="Baker S."/>
            <person name="Barry K."/>
            <person name="Bills G."/>
            <person name="Bluhm B."/>
            <person name="Cannon C."/>
            <person name="Castanera R."/>
            <person name="Culley D."/>
            <person name="Daum C."/>
            <person name="Ezra D."/>
            <person name="Gonzalez J."/>
            <person name="Henrissat B."/>
            <person name="Kuo A."/>
            <person name="Liang C."/>
            <person name="Lipzen A."/>
            <person name="Lutzoni F."/>
            <person name="Magnuson J."/>
            <person name="Mondo S."/>
            <person name="Nolan M."/>
            <person name="Ohm R."/>
            <person name="Pangilinan J."/>
            <person name="Park H.-J."/>
            <person name="Ramirez L."/>
            <person name="Alfaro M."/>
            <person name="Sun H."/>
            <person name="Tritt A."/>
            <person name="Yoshinaga Y."/>
            <person name="Zwiers L.-H."/>
            <person name="Turgeon B."/>
            <person name="Goodwin S."/>
            <person name="Spatafora J."/>
            <person name="Crous P."/>
            <person name="Grigoriev I."/>
        </authorList>
    </citation>
    <scope>NUCLEOTIDE SEQUENCE</scope>
    <source>
        <strain evidence="3">CBS 109.77</strain>
    </source>
</reference>
<feature type="domain" description="DUF2423" evidence="2">
    <location>
        <begin position="1"/>
        <end position="44"/>
    </location>
</feature>
<dbReference type="InterPro" id="IPR019434">
    <property type="entry name" value="DUF2423"/>
</dbReference>
<dbReference type="GO" id="GO:0030687">
    <property type="term" value="C:preribosome, large subunit precursor"/>
    <property type="evidence" value="ECO:0007669"/>
    <property type="project" value="TreeGrafter"/>
</dbReference>
<sequence>MAKGLRASVKKSNRTKLRSTVFGPVEAARAERLHAKLLETISQPKPEPAKKDDMDADSADAHKHDAELPKGSCFLTAKIPRTLSDPAPNTTALDPKAFAQDNIDSRNFYLYLGLCSDIVGFTDEGNLKFAFDALPQHGSKMELEIDGTRSTSASSNKKRVNKSKLKKLRKPRNSITFPQTRGKGALKPFSESRVRKRK</sequence>
<accession>A0A6A6XLB3</accession>
<name>A0A6A6XLB3_9PLEO</name>
<evidence type="ECO:0000259" key="2">
    <source>
        <dbReference type="Pfam" id="PF10338"/>
    </source>
</evidence>
<gene>
    <name evidence="3" type="ORF">K505DRAFT_300541</name>
</gene>
<proteinExistence type="predicted"/>
<feature type="compositionally biased region" description="Basic and acidic residues" evidence="1">
    <location>
        <begin position="47"/>
        <end position="63"/>
    </location>
</feature>
<dbReference type="EMBL" id="MU001834">
    <property type="protein sequence ID" value="KAF2796327.1"/>
    <property type="molecule type" value="Genomic_DNA"/>
</dbReference>
<dbReference type="AlphaFoldDB" id="A0A6A6XLB3"/>
<dbReference type="Proteomes" id="UP000799757">
    <property type="component" value="Unassembled WGS sequence"/>
</dbReference>
<organism evidence="3 4">
    <name type="scientific">Melanomma pulvis-pyrius CBS 109.77</name>
    <dbReference type="NCBI Taxonomy" id="1314802"/>
    <lineage>
        <taxon>Eukaryota</taxon>
        <taxon>Fungi</taxon>
        <taxon>Dikarya</taxon>
        <taxon>Ascomycota</taxon>
        <taxon>Pezizomycotina</taxon>
        <taxon>Dothideomycetes</taxon>
        <taxon>Pleosporomycetidae</taxon>
        <taxon>Pleosporales</taxon>
        <taxon>Melanommataceae</taxon>
        <taxon>Melanomma</taxon>
    </lineage>
</organism>
<keyword evidence="4" id="KW-1185">Reference proteome</keyword>
<evidence type="ECO:0000313" key="3">
    <source>
        <dbReference type="EMBL" id="KAF2796327.1"/>
    </source>
</evidence>
<protein>
    <recommendedName>
        <fullName evidence="2">DUF2423 domain-containing protein</fullName>
    </recommendedName>
</protein>